<proteinExistence type="predicted"/>
<keyword evidence="3" id="KW-1185">Reference proteome</keyword>
<accession>J3N254</accession>
<feature type="region of interest" description="Disordered" evidence="1">
    <location>
        <begin position="1"/>
        <end position="72"/>
    </location>
</feature>
<dbReference type="HOGENOM" id="CLU_2726197_0_0_1"/>
<dbReference type="AlphaFoldDB" id="J3N254"/>
<feature type="compositionally biased region" description="Basic and acidic residues" evidence="1">
    <location>
        <begin position="63"/>
        <end position="72"/>
    </location>
</feature>
<organism evidence="2">
    <name type="scientific">Oryza brachyantha</name>
    <name type="common">malo sina</name>
    <dbReference type="NCBI Taxonomy" id="4533"/>
    <lineage>
        <taxon>Eukaryota</taxon>
        <taxon>Viridiplantae</taxon>
        <taxon>Streptophyta</taxon>
        <taxon>Embryophyta</taxon>
        <taxon>Tracheophyta</taxon>
        <taxon>Spermatophyta</taxon>
        <taxon>Magnoliopsida</taxon>
        <taxon>Liliopsida</taxon>
        <taxon>Poales</taxon>
        <taxon>Poaceae</taxon>
        <taxon>BOP clade</taxon>
        <taxon>Oryzoideae</taxon>
        <taxon>Oryzeae</taxon>
        <taxon>Oryzinae</taxon>
        <taxon>Oryza</taxon>
    </lineage>
</organism>
<name>J3N254_ORYBR</name>
<evidence type="ECO:0000313" key="3">
    <source>
        <dbReference type="Proteomes" id="UP000006038"/>
    </source>
</evidence>
<feature type="compositionally biased region" description="Gly residues" evidence="1">
    <location>
        <begin position="21"/>
        <end position="30"/>
    </location>
</feature>
<reference evidence="2" key="1">
    <citation type="journal article" date="2013" name="Nat. Commun.">
        <title>Whole-genome sequencing of Oryza brachyantha reveals mechanisms underlying Oryza genome evolution.</title>
        <authorList>
            <person name="Chen J."/>
            <person name="Huang Q."/>
            <person name="Gao D."/>
            <person name="Wang J."/>
            <person name="Lang Y."/>
            <person name="Liu T."/>
            <person name="Li B."/>
            <person name="Bai Z."/>
            <person name="Luis Goicoechea J."/>
            <person name="Liang C."/>
            <person name="Chen C."/>
            <person name="Zhang W."/>
            <person name="Sun S."/>
            <person name="Liao Y."/>
            <person name="Zhang X."/>
            <person name="Yang L."/>
            <person name="Song C."/>
            <person name="Wang M."/>
            <person name="Shi J."/>
            <person name="Liu G."/>
            <person name="Liu J."/>
            <person name="Zhou H."/>
            <person name="Zhou W."/>
            <person name="Yu Q."/>
            <person name="An N."/>
            <person name="Chen Y."/>
            <person name="Cai Q."/>
            <person name="Wang B."/>
            <person name="Liu B."/>
            <person name="Min J."/>
            <person name="Huang Y."/>
            <person name="Wu H."/>
            <person name="Li Z."/>
            <person name="Zhang Y."/>
            <person name="Yin Y."/>
            <person name="Song W."/>
            <person name="Jiang J."/>
            <person name="Jackson S.A."/>
            <person name="Wing R.A."/>
            <person name="Wang J."/>
            <person name="Chen M."/>
        </authorList>
    </citation>
    <scope>NUCLEOTIDE SEQUENCE [LARGE SCALE GENOMIC DNA]</scope>
    <source>
        <strain evidence="2">cv. IRGC 101232</strain>
    </source>
</reference>
<evidence type="ECO:0000313" key="2">
    <source>
        <dbReference type="EnsemblPlants" id="OB10G16020.1"/>
    </source>
</evidence>
<protein>
    <submittedName>
        <fullName evidence="2">Uncharacterized protein</fullName>
    </submittedName>
</protein>
<dbReference type="EnsemblPlants" id="OB10G16020.1">
    <property type="protein sequence ID" value="OB10G16020.1"/>
    <property type="gene ID" value="OB10G16020"/>
</dbReference>
<dbReference type="Gramene" id="OB10G16020.1">
    <property type="protein sequence ID" value="OB10G16020.1"/>
    <property type="gene ID" value="OB10G16020"/>
</dbReference>
<dbReference type="Proteomes" id="UP000006038">
    <property type="component" value="Chromosome 10"/>
</dbReference>
<evidence type="ECO:0000256" key="1">
    <source>
        <dbReference type="SAM" id="MobiDB-lite"/>
    </source>
</evidence>
<sequence>MGTAAALTEERHRHPPRGRMGKGNDGGVDGGETPMPGSAWPKGKENEGGADGGEAPAMGSAWSERKGKGGAH</sequence>
<reference evidence="2" key="2">
    <citation type="submission" date="2013-04" db="UniProtKB">
        <authorList>
            <consortium name="EnsemblPlants"/>
        </authorList>
    </citation>
    <scope>IDENTIFICATION</scope>
</reference>